<gene>
    <name evidence="8" type="primary">copD</name>
    <name evidence="8" type="ORF">FCN80_03500</name>
</gene>
<dbReference type="InterPro" id="IPR032694">
    <property type="entry name" value="CopC/D"/>
</dbReference>
<feature type="transmembrane region" description="Helical" evidence="6">
    <location>
        <begin position="162"/>
        <end position="179"/>
    </location>
</feature>
<dbReference type="InterPro" id="IPR008457">
    <property type="entry name" value="Cu-R_CopD_dom"/>
</dbReference>
<dbReference type="Pfam" id="PF05425">
    <property type="entry name" value="CopD"/>
    <property type="match status" value="1"/>
</dbReference>
<feature type="domain" description="Copper resistance protein D" evidence="7">
    <location>
        <begin position="190"/>
        <end position="288"/>
    </location>
</feature>
<feature type="transmembrane region" description="Helical" evidence="6">
    <location>
        <begin position="268"/>
        <end position="292"/>
    </location>
</feature>
<dbReference type="PANTHER" id="PTHR34820:SF4">
    <property type="entry name" value="INNER MEMBRANE PROTEIN YEBZ"/>
    <property type="match status" value="1"/>
</dbReference>
<feature type="transmembrane region" description="Helical" evidence="6">
    <location>
        <begin position="44"/>
        <end position="66"/>
    </location>
</feature>
<feature type="transmembrane region" description="Helical" evidence="6">
    <location>
        <begin position="86"/>
        <end position="111"/>
    </location>
</feature>
<comment type="subcellular location">
    <subcellularLocation>
        <location evidence="1">Cell membrane</location>
        <topology evidence="1">Multi-pass membrane protein</topology>
    </subcellularLocation>
</comment>
<keyword evidence="3 6" id="KW-0812">Transmembrane</keyword>
<proteinExistence type="predicted"/>
<evidence type="ECO:0000256" key="4">
    <source>
        <dbReference type="ARBA" id="ARBA00022989"/>
    </source>
</evidence>
<feature type="transmembrane region" description="Helical" evidence="6">
    <location>
        <begin position="227"/>
        <end position="248"/>
    </location>
</feature>
<sequence>MLTLAAFFSVGRFVHIAALMQLFGILLFGEYFAPATLRPRLRALFARAVGILVWWVFLTAILIFLAQSGQMGEGWGDVIRPAIWLAMLHTVFGSVWLWHGIIALAAVIIAAGPPQSAQWQRGMLLAAAGLLITYSLTGHAAMSDGLRGVLQRGNQILHLFSAAWWVGSLAPLLCCLPLLRQADRPEAISALIRFSRSAHVAVAVVILSGWLNVRLISGRWLPGFTNAYHWLLSVKVALVGVMVILAIVNRYRVVPAMARHHPRGVHYLAILTAAELILGAVVLLIVSVFATFEP</sequence>
<dbReference type="NCBIfam" id="NF033808">
    <property type="entry name" value="copper_CopD"/>
    <property type="match status" value="1"/>
</dbReference>
<evidence type="ECO:0000256" key="2">
    <source>
        <dbReference type="ARBA" id="ARBA00022475"/>
    </source>
</evidence>
<evidence type="ECO:0000256" key="3">
    <source>
        <dbReference type="ARBA" id="ARBA00022692"/>
    </source>
</evidence>
<dbReference type="PANTHER" id="PTHR34820">
    <property type="entry name" value="INNER MEMBRANE PROTEIN YEBZ"/>
    <property type="match status" value="1"/>
</dbReference>
<reference evidence="8 9" key="1">
    <citation type="submission" date="2019-04" db="EMBL/GenBank/DDBJ databases">
        <authorList>
            <person name="Li M."/>
            <person name="Gao C."/>
        </authorList>
    </citation>
    <scope>NUCLEOTIDE SEQUENCE [LARGE SCALE GENOMIC DNA]</scope>
    <source>
        <strain evidence="8 9">BGMRC 2031</strain>
    </source>
</reference>
<evidence type="ECO:0000256" key="6">
    <source>
        <dbReference type="SAM" id="Phobius"/>
    </source>
</evidence>
<dbReference type="InterPro" id="IPR047689">
    <property type="entry name" value="CopD"/>
</dbReference>
<evidence type="ECO:0000259" key="7">
    <source>
        <dbReference type="Pfam" id="PF05425"/>
    </source>
</evidence>
<protein>
    <submittedName>
        <fullName evidence="8">Copper homeostasis membrane protein CopD</fullName>
    </submittedName>
</protein>
<feature type="transmembrane region" description="Helical" evidence="6">
    <location>
        <begin position="200"/>
        <end position="221"/>
    </location>
</feature>
<evidence type="ECO:0000256" key="1">
    <source>
        <dbReference type="ARBA" id="ARBA00004651"/>
    </source>
</evidence>
<comment type="caution">
    <text evidence="8">The sequence shown here is derived from an EMBL/GenBank/DDBJ whole genome shotgun (WGS) entry which is preliminary data.</text>
</comment>
<keyword evidence="9" id="KW-1185">Reference proteome</keyword>
<dbReference type="EMBL" id="SZPQ01000002">
    <property type="protein sequence ID" value="TKI08226.1"/>
    <property type="molecule type" value="Genomic_DNA"/>
</dbReference>
<organism evidence="8 9">
    <name type="scientific">Martelella alba</name>
    <dbReference type="NCBI Taxonomy" id="2590451"/>
    <lineage>
        <taxon>Bacteria</taxon>
        <taxon>Pseudomonadati</taxon>
        <taxon>Pseudomonadota</taxon>
        <taxon>Alphaproteobacteria</taxon>
        <taxon>Hyphomicrobiales</taxon>
        <taxon>Aurantimonadaceae</taxon>
        <taxon>Martelella</taxon>
    </lineage>
</organism>
<dbReference type="Proteomes" id="UP000305202">
    <property type="component" value="Unassembled WGS sequence"/>
</dbReference>
<feature type="transmembrane region" description="Helical" evidence="6">
    <location>
        <begin position="12"/>
        <end position="32"/>
    </location>
</feature>
<feature type="transmembrane region" description="Helical" evidence="6">
    <location>
        <begin position="123"/>
        <end position="142"/>
    </location>
</feature>
<keyword evidence="5 6" id="KW-0472">Membrane</keyword>
<accession>A0ABY2SQH8</accession>
<evidence type="ECO:0000256" key="5">
    <source>
        <dbReference type="ARBA" id="ARBA00023136"/>
    </source>
</evidence>
<name>A0ABY2SQH8_9HYPH</name>
<evidence type="ECO:0000313" key="9">
    <source>
        <dbReference type="Proteomes" id="UP000305202"/>
    </source>
</evidence>
<evidence type="ECO:0000313" key="8">
    <source>
        <dbReference type="EMBL" id="TKI08226.1"/>
    </source>
</evidence>
<dbReference type="RefSeq" id="WP_136988499.1">
    <property type="nucleotide sequence ID" value="NZ_SZPQ01000002.1"/>
</dbReference>
<keyword evidence="2" id="KW-1003">Cell membrane</keyword>
<keyword evidence="4 6" id="KW-1133">Transmembrane helix</keyword>